<keyword evidence="2" id="KW-1185">Reference proteome</keyword>
<evidence type="ECO:0000313" key="2">
    <source>
        <dbReference type="Proteomes" id="UP000001401"/>
    </source>
</evidence>
<protein>
    <recommendedName>
        <fullName evidence="3">Bacillithiol system redox-active protein YtxJ</fullName>
    </recommendedName>
</protein>
<dbReference type="Pfam" id="PF11009">
    <property type="entry name" value="BrxC"/>
    <property type="match status" value="1"/>
</dbReference>
<name>E6U172_EVAC2</name>
<dbReference type="STRING" id="649639.Bcell_3276"/>
<dbReference type="EMBL" id="CP002394">
    <property type="protein sequence ID" value="ADU31518.1"/>
    <property type="molecule type" value="Genomic_DNA"/>
</dbReference>
<accession>E6U172</accession>
<dbReference type="RefSeq" id="WP_013489849.1">
    <property type="nucleotide sequence ID" value="NC_014829.1"/>
</dbReference>
<dbReference type="InterPro" id="IPR036249">
    <property type="entry name" value="Thioredoxin-like_sf"/>
</dbReference>
<dbReference type="Gene3D" id="3.40.30.10">
    <property type="entry name" value="Glutaredoxin"/>
    <property type="match status" value="1"/>
</dbReference>
<proteinExistence type="predicted"/>
<organism evidence="1 2">
    <name type="scientific">Evansella cellulosilytica (strain ATCC 21833 / DSM 2522 / FERM P-1141 / JCM 9156 / N-4)</name>
    <name type="common">Bacillus cellulosilyticus</name>
    <dbReference type="NCBI Taxonomy" id="649639"/>
    <lineage>
        <taxon>Bacteria</taxon>
        <taxon>Bacillati</taxon>
        <taxon>Bacillota</taxon>
        <taxon>Bacilli</taxon>
        <taxon>Bacillales</taxon>
        <taxon>Bacillaceae</taxon>
        <taxon>Evansella</taxon>
    </lineage>
</organism>
<dbReference type="SUPFAM" id="SSF52833">
    <property type="entry name" value="Thioredoxin-like"/>
    <property type="match status" value="1"/>
</dbReference>
<gene>
    <name evidence="1" type="ordered locus">Bcell_3276</name>
</gene>
<evidence type="ECO:0008006" key="3">
    <source>
        <dbReference type="Google" id="ProtNLM"/>
    </source>
</evidence>
<dbReference type="KEGG" id="bco:Bcell_3276"/>
<dbReference type="eggNOG" id="COG3118">
    <property type="taxonomic scope" value="Bacteria"/>
</dbReference>
<reference evidence="1 2" key="1">
    <citation type="submission" date="2010-12" db="EMBL/GenBank/DDBJ databases">
        <title>Complete sequence of Bacillus cellulosilyticus DSM 2522.</title>
        <authorList>
            <consortium name="US DOE Joint Genome Institute"/>
            <person name="Lucas S."/>
            <person name="Copeland A."/>
            <person name="Lapidus A."/>
            <person name="Cheng J.-F."/>
            <person name="Bruce D."/>
            <person name="Goodwin L."/>
            <person name="Pitluck S."/>
            <person name="Chertkov O."/>
            <person name="Detter J.C."/>
            <person name="Han C."/>
            <person name="Tapia R."/>
            <person name="Land M."/>
            <person name="Hauser L."/>
            <person name="Jeffries C."/>
            <person name="Kyrpides N."/>
            <person name="Ivanova N."/>
            <person name="Mikhailova N."/>
            <person name="Brumm P."/>
            <person name="Mead D."/>
            <person name="Woyke T."/>
        </authorList>
    </citation>
    <scope>NUCLEOTIDE SEQUENCE [LARGE SCALE GENOMIC DNA]</scope>
    <source>
        <strain evidence="2">ATCC 21833 / DSM 2522 / FERM P-1141 / JCM 9156 / N-4</strain>
    </source>
</reference>
<dbReference type="AlphaFoldDB" id="E6U172"/>
<dbReference type="HOGENOM" id="CLU_153787_1_0_9"/>
<dbReference type="InterPro" id="IPR022551">
    <property type="entry name" value="BrxC"/>
</dbReference>
<evidence type="ECO:0000313" key="1">
    <source>
        <dbReference type="EMBL" id="ADU31518.1"/>
    </source>
</evidence>
<sequence length="111" mass="12722">MMSIQKIQSSDQFQRIQNEGAPFFLLKNSTTCPISHEAYNETEAFADDQSDIPVYYLNVQESRDLSNEIAAQYNVKHESPQALLFSEGSVKWHASHWKVTKKSLKDAWANI</sequence>
<dbReference type="Proteomes" id="UP000001401">
    <property type="component" value="Chromosome"/>
</dbReference>
<dbReference type="NCBIfam" id="TIGR04019">
    <property type="entry name" value="B_thiol_YtxJ"/>
    <property type="match status" value="1"/>
</dbReference>